<evidence type="ECO:0000313" key="3">
    <source>
        <dbReference type="EMBL" id="WLF44728.1"/>
    </source>
</evidence>
<evidence type="ECO:0000313" key="5">
    <source>
        <dbReference type="Proteomes" id="UP001231166"/>
    </source>
</evidence>
<dbReference type="RefSeq" id="WP_005260635.1">
    <property type="nucleotide sequence ID" value="NZ_CP082160.1"/>
</dbReference>
<dbReference type="Proteomes" id="UP001231166">
    <property type="component" value="Chromosome"/>
</dbReference>
<dbReference type="AlphaFoldDB" id="A0AAX3Y620"/>
<dbReference type="EMBL" id="CP130953">
    <property type="protein sequence ID" value="WLF44728.1"/>
    <property type="molecule type" value="Genomic_DNA"/>
</dbReference>
<dbReference type="Proteomes" id="UP001066327">
    <property type="component" value="Unassembled WGS sequence"/>
</dbReference>
<name>A0AAX3Y620_RHOOP</name>
<accession>A0AAX3Y620</accession>
<reference evidence="2" key="1">
    <citation type="submission" date="2022-12" db="EMBL/GenBank/DDBJ databases">
        <authorList>
            <person name="Krivoruchko A.V."/>
            <person name="Elkin A."/>
        </authorList>
    </citation>
    <scope>NUCLEOTIDE SEQUENCE</scope>
    <source>
        <strain evidence="2">IEGM 249</strain>
    </source>
</reference>
<gene>
    <name evidence="2" type="ORF">O4328_21695</name>
    <name evidence="3" type="ORF">Q5707_22635</name>
</gene>
<evidence type="ECO:0000313" key="2">
    <source>
        <dbReference type="EMBL" id="MCZ4586267.1"/>
    </source>
</evidence>
<reference evidence="3" key="2">
    <citation type="submission" date="2023-07" db="EMBL/GenBank/DDBJ databases">
        <title>Genomic analysis of Rhodococcus opacus VOC-14 with glycol ethers degradation activity.</title>
        <authorList>
            <person name="Narkevich D.A."/>
            <person name="Hlushen A.M."/>
            <person name="Akhremchuk A.E."/>
            <person name="Sikolenko M.A."/>
            <person name="Valentovich L.N."/>
        </authorList>
    </citation>
    <scope>NUCLEOTIDE SEQUENCE</scope>
    <source>
        <strain evidence="3">VOC-14</strain>
    </source>
</reference>
<dbReference type="EMBL" id="JAPWIS010000011">
    <property type="protein sequence ID" value="MCZ4586267.1"/>
    <property type="molecule type" value="Genomic_DNA"/>
</dbReference>
<evidence type="ECO:0000313" key="4">
    <source>
        <dbReference type="Proteomes" id="UP001066327"/>
    </source>
</evidence>
<protein>
    <submittedName>
        <fullName evidence="3">Uncharacterized protein</fullName>
    </submittedName>
</protein>
<feature type="region of interest" description="Disordered" evidence="1">
    <location>
        <begin position="30"/>
        <end position="70"/>
    </location>
</feature>
<proteinExistence type="predicted"/>
<keyword evidence="4" id="KW-1185">Reference proteome</keyword>
<organism evidence="3 5">
    <name type="scientific">Rhodococcus opacus</name>
    <name type="common">Nocardia opaca</name>
    <dbReference type="NCBI Taxonomy" id="37919"/>
    <lineage>
        <taxon>Bacteria</taxon>
        <taxon>Bacillati</taxon>
        <taxon>Actinomycetota</taxon>
        <taxon>Actinomycetes</taxon>
        <taxon>Mycobacteriales</taxon>
        <taxon>Nocardiaceae</taxon>
        <taxon>Rhodococcus</taxon>
    </lineage>
</organism>
<feature type="compositionally biased region" description="Basic and acidic residues" evidence="1">
    <location>
        <begin position="30"/>
        <end position="44"/>
    </location>
</feature>
<evidence type="ECO:0000256" key="1">
    <source>
        <dbReference type="SAM" id="MobiDB-lite"/>
    </source>
</evidence>
<sequence>MDNPFIPGLCHVGPSARRALIARATGDDKAYAAERQRQTAEYEKTGPPSLGSVIAPGHVHHSTPRAAGAD</sequence>